<gene>
    <name evidence="1" type="ORF">L1987_83177</name>
</gene>
<reference evidence="2" key="1">
    <citation type="journal article" date="2022" name="Mol. Ecol. Resour.">
        <title>The genomes of chicory, endive, great burdock and yacon provide insights into Asteraceae palaeo-polyploidization history and plant inulin production.</title>
        <authorList>
            <person name="Fan W."/>
            <person name="Wang S."/>
            <person name="Wang H."/>
            <person name="Wang A."/>
            <person name="Jiang F."/>
            <person name="Liu H."/>
            <person name="Zhao H."/>
            <person name="Xu D."/>
            <person name="Zhang Y."/>
        </authorList>
    </citation>
    <scope>NUCLEOTIDE SEQUENCE [LARGE SCALE GENOMIC DNA]</scope>
    <source>
        <strain evidence="2">cv. Yunnan</strain>
    </source>
</reference>
<name>A0ACB8YCV0_9ASTR</name>
<sequence>MITSTHLHPQANGQAKSNNMIIINNLQNTLGAKKRRWAKELAFVLWADRTTTKNETAQTPFPLVFGTEAMILTEMVFPTARTNLQTRETNNEAIAHDLDTVDNLRDLSKVRIAAFQQRIAKSYDKNIRIRRFQVGDLVLRKAFQNTTNPNDGKLAPKWEGPYLIDSEAGKGAYWLATMEGEILRMPSISKPTLCKLEIIF</sequence>
<evidence type="ECO:0000313" key="1">
    <source>
        <dbReference type="EMBL" id="KAI3682855.1"/>
    </source>
</evidence>
<proteinExistence type="predicted"/>
<dbReference type="EMBL" id="CM042045">
    <property type="protein sequence ID" value="KAI3682855.1"/>
    <property type="molecule type" value="Genomic_DNA"/>
</dbReference>
<accession>A0ACB8YCV0</accession>
<comment type="caution">
    <text evidence="1">The sequence shown here is derived from an EMBL/GenBank/DDBJ whole genome shotgun (WGS) entry which is preliminary data.</text>
</comment>
<evidence type="ECO:0000313" key="2">
    <source>
        <dbReference type="Proteomes" id="UP001056120"/>
    </source>
</evidence>
<protein>
    <submittedName>
        <fullName evidence="1">Uncharacterized protein</fullName>
    </submittedName>
</protein>
<reference evidence="1 2" key="2">
    <citation type="journal article" date="2022" name="Mol. Ecol. Resour.">
        <title>The genomes of chicory, endive, great burdock and yacon provide insights into Asteraceae paleo-polyploidization history and plant inulin production.</title>
        <authorList>
            <person name="Fan W."/>
            <person name="Wang S."/>
            <person name="Wang H."/>
            <person name="Wang A."/>
            <person name="Jiang F."/>
            <person name="Liu H."/>
            <person name="Zhao H."/>
            <person name="Xu D."/>
            <person name="Zhang Y."/>
        </authorList>
    </citation>
    <scope>NUCLEOTIDE SEQUENCE [LARGE SCALE GENOMIC DNA]</scope>
    <source>
        <strain evidence="2">cv. Yunnan</strain>
        <tissue evidence="1">Leaves</tissue>
    </source>
</reference>
<dbReference type="Proteomes" id="UP001056120">
    <property type="component" value="Linkage Group LG28"/>
</dbReference>
<organism evidence="1 2">
    <name type="scientific">Smallanthus sonchifolius</name>
    <dbReference type="NCBI Taxonomy" id="185202"/>
    <lineage>
        <taxon>Eukaryota</taxon>
        <taxon>Viridiplantae</taxon>
        <taxon>Streptophyta</taxon>
        <taxon>Embryophyta</taxon>
        <taxon>Tracheophyta</taxon>
        <taxon>Spermatophyta</taxon>
        <taxon>Magnoliopsida</taxon>
        <taxon>eudicotyledons</taxon>
        <taxon>Gunneridae</taxon>
        <taxon>Pentapetalae</taxon>
        <taxon>asterids</taxon>
        <taxon>campanulids</taxon>
        <taxon>Asterales</taxon>
        <taxon>Asteraceae</taxon>
        <taxon>Asteroideae</taxon>
        <taxon>Heliantheae alliance</taxon>
        <taxon>Millerieae</taxon>
        <taxon>Smallanthus</taxon>
    </lineage>
</organism>
<keyword evidence="2" id="KW-1185">Reference proteome</keyword>